<evidence type="ECO:0000256" key="6">
    <source>
        <dbReference type="ARBA" id="ARBA00022960"/>
    </source>
</evidence>
<keyword evidence="6" id="KW-0133">Cell shape</keyword>
<gene>
    <name evidence="11" type="primary">pbpA_2</name>
    <name evidence="11" type="ORF">NCTC7102_04240</name>
</gene>
<proteinExistence type="predicted"/>
<evidence type="ECO:0000256" key="4">
    <source>
        <dbReference type="ARBA" id="ARBA00022645"/>
    </source>
</evidence>
<feature type="domain" description="Penicillin-binding protein dimerisation" evidence="10">
    <location>
        <begin position="4"/>
        <end position="123"/>
    </location>
</feature>
<evidence type="ECO:0000256" key="5">
    <source>
        <dbReference type="ARBA" id="ARBA00022692"/>
    </source>
</evidence>
<evidence type="ECO:0000256" key="9">
    <source>
        <dbReference type="ARBA" id="ARBA00023316"/>
    </source>
</evidence>
<dbReference type="GO" id="GO:0005886">
    <property type="term" value="C:plasma membrane"/>
    <property type="evidence" value="ECO:0007669"/>
    <property type="project" value="UniProtKB-SubCell"/>
</dbReference>
<keyword evidence="8" id="KW-1133">Transmembrane helix</keyword>
<dbReference type="InterPro" id="IPR005311">
    <property type="entry name" value="PBP_dimer"/>
</dbReference>
<comment type="subcellular location">
    <subcellularLocation>
        <location evidence="2">Cell membrane</location>
    </subcellularLocation>
    <subcellularLocation>
        <location evidence="1">Membrane</location>
        <topology evidence="1">Single-pass membrane protein</topology>
    </subcellularLocation>
</comment>
<keyword evidence="7" id="KW-0573">Peptidoglycan synthesis</keyword>
<keyword evidence="9" id="KW-0961">Cell wall biogenesis/degradation</keyword>
<sequence>MVDLNDDDIAAFKKERARSHRFTSIPVKTNLTEVQVARFAVNQYRFPGVEVKGYKRRYYPYGSALTHVIGYVSKINDKDVERLDRENKLANYAATHDIGKLGIERYYEDILHGQTGYEEVEVKQPRSRYSPA</sequence>
<dbReference type="GO" id="GO:0008658">
    <property type="term" value="F:penicillin binding"/>
    <property type="evidence" value="ECO:0007669"/>
    <property type="project" value="InterPro"/>
</dbReference>
<keyword evidence="8" id="KW-0472">Membrane</keyword>
<keyword evidence="5" id="KW-0812">Transmembrane</keyword>
<dbReference type="EMBL" id="LR133909">
    <property type="protein sequence ID" value="VDY44346.1"/>
    <property type="molecule type" value="Genomic_DNA"/>
</dbReference>
<dbReference type="PANTHER" id="PTHR30627">
    <property type="entry name" value="PEPTIDOGLYCAN D,D-TRANSPEPTIDASE"/>
    <property type="match status" value="1"/>
</dbReference>
<dbReference type="Pfam" id="PF03717">
    <property type="entry name" value="PBP_dimer"/>
    <property type="match status" value="1"/>
</dbReference>
<dbReference type="Proteomes" id="UP000281393">
    <property type="component" value="Chromosome"/>
</dbReference>
<name>A0A447JLB9_SALET</name>
<evidence type="ECO:0000256" key="7">
    <source>
        <dbReference type="ARBA" id="ARBA00022984"/>
    </source>
</evidence>
<evidence type="ECO:0000313" key="12">
    <source>
        <dbReference type="Proteomes" id="UP000281393"/>
    </source>
</evidence>
<keyword evidence="3" id="KW-1003">Cell membrane</keyword>
<keyword evidence="4" id="KW-0378">Hydrolase</keyword>
<dbReference type="SUPFAM" id="SSF56519">
    <property type="entry name" value="Penicillin binding protein dimerisation domain"/>
    <property type="match status" value="1"/>
</dbReference>
<evidence type="ECO:0000256" key="2">
    <source>
        <dbReference type="ARBA" id="ARBA00004236"/>
    </source>
</evidence>
<evidence type="ECO:0000313" key="11">
    <source>
        <dbReference type="EMBL" id="VDY44346.1"/>
    </source>
</evidence>
<organism evidence="11 12">
    <name type="scientific">Salmonella enterica subsp. enterica serovar Daytona</name>
    <dbReference type="NCBI Taxonomy" id="1962639"/>
    <lineage>
        <taxon>Bacteria</taxon>
        <taxon>Pseudomonadati</taxon>
        <taxon>Pseudomonadota</taxon>
        <taxon>Gammaproteobacteria</taxon>
        <taxon>Enterobacterales</taxon>
        <taxon>Enterobacteriaceae</taxon>
        <taxon>Salmonella</taxon>
    </lineage>
</organism>
<reference evidence="11 12" key="1">
    <citation type="submission" date="2018-12" db="EMBL/GenBank/DDBJ databases">
        <authorList>
            <consortium name="Pathogen Informatics"/>
        </authorList>
    </citation>
    <scope>NUCLEOTIDE SEQUENCE [LARGE SCALE GENOMIC DNA]</scope>
    <source>
        <strain evidence="11 12">NCTC7102</strain>
    </source>
</reference>
<dbReference type="InterPro" id="IPR050515">
    <property type="entry name" value="Beta-lactam/transpept"/>
</dbReference>
<dbReference type="GO" id="GO:0071555">
    <property type="term" value="P:cell wall organization"/>
    <property type="evidence" value="ECO:0007669"/>
    <property type="project" value="UniProtKB-KW"/>
</dbReference>
<dbReference type="GO" id="GO:0071972">
    <property type="term" value="F:peptidoglycan L,D-transpeptidase activity"/>
    <property type="evidence" value="ECO:0007669"/>
    <property type="project" value="TreeGrafter"/>
</dbReference>
<evidence type="ECO:0000256" key="8">
    <source>
        <dbReference type="ARBA" id="ARBA00022989"/>
    </source>
</evidence>
<dbReference type="AlphaFoldDB" id="A0A447JLB9"/>
<dbReference type="PANTHER" id="PTHR30627:SF2">
    <property type="entry name" value="PEPTIDOGLYCAN D,D-TRANSPEPTIDASE MRDA"/>
    <property type="match status" value="1"/>
</dbReference>
<protein>
    <submittedName>
        <fullName evidence="11">Penicillin-binding protein 2</fullName>
    </submittedName>
</protein>
<dbReference type="Gene3D" id="3.90.1310.10">
    <property type="entry name" value="Penicillin-binding protein 2a (Domain 2)"/>
    <property type="match status" value="1"/>
</dbReference>
<evidence type="ECO:0000256" key="3">
    <source>
        <dbReference type="ARBA" id="ARBA00022475"/>
    </source>
</evidence>
<evidence type="ECO:0000256" key="1">
    <source>
        <dbReference type="ARBA" id="ARBA00004167"/>
    </source>
</evidence>
<keyword evidence="4" id="KW-0645">Protease</keyword>
<dbReference type="InterPro" id="IPR036138">
    <property type="entry name" value="PBP_dimer_sf"/>
</dbReference>
<dbReference type="GO" id="GO:0008360">
    <property type="term" value="P:regulation of cell shape"/>
    <property type="evidence" value="ECO:0007669"/>
    <property type="project" value="UniProtKB-KW"/>
</dbReference>
<keyword evidence="4" id="KW-0121">Carboxypeptidase</keyword>
<evidence type="ECO:0000259" key="10">
    <source>
        <dbReference type="Pfam" id="PF03717"/>
    </source>
</evidence>
<accession>A0A447JLB9</accession>
<dbReference type="GO" id="GO:0009252">
    <property type="term" value="P:peptidoglycan biosynthetic process"/>
    <property type="evidence" value="ECO:0007669"/>
    <property type="project" value="UniProtKB-KW"/>
</dbReference>